<evidence type="ECO:0000313" key="4">
    <source>
        <dbReference type="Proteomes" id="UP000298390"/>
    </source>
</evidence>
<evidence type="ECO:0000313" key="5">
    <source>
        <dbReference type="Proteomes" id="UP000814176"/>
    </source>
</evidence>
<reference evidence="2 5" key="2">
    <citation type="journal article" date="2021" name="Environ. Microbiol.">
        <title>Gene family expansions and transcriptome signatures uncover fungal adaptations to wood decay.</title>
        <authorList>
            <person name="Hage H."/>
            <person name="Miyauchi S."/>
            <person name="Viragh M."/>
            <person name="Drula E."/>
            <person name="Min B."/>
            <person name="Chaduli D."/>
            <person name="Navarro D."/>
            <person name="Favel A."/>
            <person name="Norest M."/>
            <person name="Lesage-Meessen L."/>
            <person name="Balint B."/>
            <person name="Merenyi Z."/>
            <person name="de Eugenio L."/>
            <person name="Morin E."/>
            <person name="Martinez A.T."/>
            <person name="Baldrian P."/>
            <person name="Stursova M."/>
            <person name="Martinez M.J."/>
            <person name="Novotny C."/>
            <person name="Magnuson J.K."/>
            <person name="Spatafora J.W."/>
            <person name="Maurice S."/>
            <person name="Pangilinan J."/>
            <person name="Andreopoulos W."/>
            <person name="LaButti K."/>
            <person name="Hundley H."/>
            <person name="Na H."/>
            <person name="Kuo A."/>
            <person name="Barry K."/>
            <person name="Lipzen A."/>
            <person name="Henrissat B."/>
            <person name="Riley R."/>
            <person name="Ahrendt S."/>
            <person name="Nagy L.G."/>
            <person name="Grigoriev I.V."/>
            <person name="Martin F."/>
            <person name="Rosso M.N."/>
        </authorList>
    </citation>
    <scope>NUCLEOTIDE SEQUENCE [LARGE SCALE GENOMIC DNA]</scope>
    <source>
        <strain evidence="2 5">CIRM-BRFM 1785</strain>
    </source>
</reference>
<evidence type="ECO:0000256" key="1">
    <source>
        <dbReference type="SAM" id="MobiDB-lite"/>
    </source>
</evidence>
<evidence type="ECO:0000313" key="3">
    <source>
        <dbReference type="EMBL" id="TFY56357.1"/>
    </source>
</evidence>
<comment type="caution">
    <text evidence="3">The sequence shown here is derived from an EMBL/GenBank/DDBJ whole genome shotgun (WGS) entry which is preliminary data.</text>
</comment>
<dbReference type="PANTHER" id="PTHR40422">
    <property type="entry name" value="TRANSLATION MACHINERY-ASSOCIATED PROTEIN 17"/>
    <property type="match status" value="1"/>
</dbReference>
<accession>A0A4Y9Y448</accession>
<feature type="compositionally biased region" description="Polar residues" evidence="1">
    <location>
        <begin position="110"/>
        <end position="132"/>
    </location>
</feature>
<dbReference type="AlphaFoldDB" id="A0A4Y9Y448"/>
<gene>
    <name evidence="2" type="ORF">C8Q71DRAFT_852765</name>
    <name evidence="3" type="ORF">EVJ58_g7694</name>
</gene>
<dbReference type="Proteomes" id="UP000814176">
    <property type="component" value="Unassembled WGS sequence"/>
</dbReference>
<dbReference type="OrthoDB" id="548474at2759"/>
<dbReference type="InterPro" id="IPR038966">
    <property type="entry name" value="TMA17"/>
</dbReference>
<dbReference type="RefSeq" id="XP_047785073.1">
    <property type="nucleotide sequence ID" value="XM_047926848.1"/>
</dbReference>
<dbReference type="GO" id="GO:0070682">
    <property type="term" value="P:proteasome regulatory particle assembly"/>
    <property type="evidence" value="ECO:0007669"/>
    <property type="project" value="InterPro"/>
</dbReference>
<protein>
    <submittedName>
        <fullName evidence="3">Uncharacterized protein</fullName>
    </submittedName>
</protein>
<dbReference type="STRING" id="34475.A0A4Y9Y448"/>
<reference evidence="3 4" key="1">
    <citation type="submission" date="2019-01" db="EMBL/GenBank/DDBJ databases">
        <title>Genome sequencing of the rare red list fungi Fomitopsis rosea.</title>
        <authorList>
            <person name="Buettner E."/>
            <person name="Kellner H."/>
        </authorList>
    </citation>
    <scope>NUCLEOTIDE SEQUENCE [LARGE SCALE GENOMIC DNA]</scope>
    <source>
        <strain evidence="3 4">DSM 105464</strain>
    </source>
</reference>
<organism evidence="3 4">
    <name type="scientific">Rhodofomes roseus</name>
    <dbReference type="NCBI Taxonomy" id="34475"/>
    <lineage>
        <taxon>Eukaryota</taxon>
        <taxon>Fungi</taxon>
        <taxon>Dikarya</taxon>
        <taxon>Basidiomycota</taxon>
        <taxon>Agaricomycotina</taxon>
        <taxon>Agaricomycetes</taxon>
        <taxon>Polyporales</taxon>
        <taxon>Rhodofomes</taxon>
    </lineage>
</organism>
<keyword evidence="5" id="KW-1185">Reference proteome</keyword>
<proteinExistence type="predicted"/>
<dbReference type="Proteomes" id="UP000298390">
    <property type="component" value="Unassembled WGS sequence"/>
</dbReference>
<dbReference type="GO" id="GO:0030674">
    <property type="term" value="F:protein-macromolecule adaptor activity"/>
    <property type="evidence" value="ECO:0007669"/>
    <property type="project" value="TreeGrafter"/>
</dbReference>
<feature type="region of interest" description="Disordered" evidence="1">
    <location>
        <begin position="91"/>
        <end position="143"/>
    </location>
</feature>
<dbReference type="GeneID" id="72007580"/>
<dbReference type="EMBL" id="SEKV01000511">
    <property type="protein sequence ID" value="TFY56357.1"/>
    <property type="molecule type" value="Genomic_DNA"/>
</dbReference>
<sequence>MDYRPRYPQPFTLQEAIALDVPVITEEIARLQNSLQHLRRTQNELQAASDAAPDPEFTKAIEENDLVIGSQEERISILKMALTEKGILMGSHYDLNPTQQPTGRGDASHSAAQQVETTSISSTQPAATSNHQPVEEAEDGVFL</sequence>
<name>A0A4Y9Y448_9APHY</name>
<dbReference type="PANTHER" id="PTHR40422:SF1">
    <property type="entry name" value="TRANSLATION MACHINERY-ASSOCIATED PROTEIN 17"/>
    <property type="match status" value="1"/>
</dbReference>
<evidence type="ECO:0000313" key="2">
    <source>
        <dbReference type="EMBL" id="KAH9844263.1"/>
    </source>
</evidence>
<dbReference type="EMBL" id="JADCUA010000001">
    <property type="protein sequence ID" value="KAH9844263.1"/>
    <property type="molecule type" value="Genomic_DNA"/>
</dbReference>